<dbReference type="EMBL" id="JNBS01000892">
    <property type="protein sequence ID" value="OQS03446.1"/>
    <property type="molecule type" value="Genomic_DNA"/>
</dbReference>
<dbReference type="GO" id="GO:0097363">
    <property type="term" value="F:protein O-acetylglucosaminyltransferase activity"/>
    <property type="evidence" value="ECO:0007669"/>
    <property type="project" value="UniProtKB-EC"/>
</dbReference>
<comment type="pathway">
    <text evidence="1">Protein modification; protein glycosylation.</text>
</comment>
<gene>
    <name evidence="10" type="ORF">THRCLA_04250</name>
</gene>
<sequence length="720" mass="82037">MGFDIFKADMVRWLIYLVLAVCGSYNSIDYHVSTALNDLNLGDISQAKLEMALIPPAISNHPGVDMVFGAIAQVERNWEQAILHYERSLAINNQNDGVHANLGATYFSKGNYVKAIYHAEVAIEQNQYRLVELAHSLALSYHYTGENTKAKYYYQIALNHAPLNAHLHYDYAVTLQAEGEAIQANSEYNTAIALKPNFPHAWLNIAALHLQHANLDSALRNFEKTLSLQPLPFNIWLYATINYGAALELTGDVVAGVKQFERAHLMLELKNDSTSVEYLGICEHKLRAWKSVAYWKDFEQIWIVLLAKSIKYQVKEGLPSSMTPFASLALPMPPSAKRLIAESMAQRRKRLSVGYLSHDFNNHPTAHLMEGLFERHNRSRIEVSIFSYAKDDNSSYYTRLPQLAEYFIDLVRVGNNQAAQIIYNSQVDILVDAQGHTLGHRFEIVAKRPAPIIVNYLVYPGTLGTKYVDYLVADANHSFRLDHYVEKLMYLPYSYQVNHYPKAVKLLYRKQAHQPFIFANYNKIDKLEPTIFGAWMRILIQVPNSELWLITSVNTKLMKIIKHNIYQEASTRGILSSRIKFLPRKPKIEHLERQQQANLFLDTLVYGAHSTATDALWGKLPVLTLAGPTFASRVGISLLNHVNCTELIVYSVKEYESIAVYLAKSPYILQQIVNKLDSNQQNAPLFHTSNYTSSLEQLYEMALDIYHYSSNQYHLIVPST</sequence>
<dbReference type="GO" id="GO:0006493">
    <property type="term" value="P:protein O-linked glycosylation"/>
    <property type="evidence" value="ECO:0007669"/>
    <property type="project" value="TreeGrafter"/>
</dbReference>
<evidence type="ECO:0000256" key="5">
    <source>
        <dbReference type="ARBA" id="ARBA00022679"/>
    </source>
</evidence>
<evidence type="ECO:0000313" key="10">
    <source>
        <dbReference type="EMBL" id="OQS03446.1"/>
    </source>
</evidence>
<dbReference type="SUPFAM" id="SSF48452">
    <property type="entry name" value="TPR-like"/>
    <property type="match status" value="1"/>
</dbReference>
<evidence type="ECO:0000256" key="8">
    <source>
        <dbReference type="PROSITE-ProRule" id="PRU00339"/>
    </source>
</evidence>
<name>A0A1V9ZZK5_9STRA</name>
<dbReference type="EC" id="2.4.1.255" evidence="3"/>
<comment type="caution">
    <text evidence="10">The sequence shown here is derived from an EMBL/GenBank/DDBJ whole genome shotgun (WGS) entry which is preliminary data.</text>
</comment>
<dbReference type="SMART" id="SM00028">
    <property type="entry name" value="TPR"/>
    <property type="match status" value="4"/>
</dbReference>
<keyword evidence="7 8" id="KW-0802">TPR repeat</keyword>
<dbReference type="STRING" id="74557.A0A1V9ZZK5"/>
<dbReference type="PROSITE" id="PS50005">
    <property type="entry name" value="TPR"/>
    <property type="match status" value="1"/>
</dbReference>
<evidence type="ECO:0000256" key="4">
    <source>
        <dbReference type="ARBA" id="ARBA00022676"/>
    </source>
</evidence>
<dbReference type="Pfam" id="PF13844">
    <property type="entry name" value="Glyco_transf_41"/>
    <property type="match status" value="2"/>
</dbReference>
<dbReference type="InterPro" id="IPR011990">
    <property type="entry name" value="TPR-like_helical_dom_sf"/>
</dbReference>
<dbReference type="Gene3D" id="3.40.50.2000">
    <property type="entry name" value="Glycogen Phosphorylase B"/>
    <property type="match status" value="1"/>
</dbReference>
<dbReference type="PANTHER" id="PTHR44998">
    <property type="match status" value="1"/>
</dbReference>
<keyword evidence="6" id="KW-0677">Repeat</keyword>
<dbReference type="Gene3D" id="1.25.40.10">
    <property type="entry name" value="Tetratricopeptide repeat domain"/>
    <property type="match status" value="2"/>
</dbReference>
<evidence type="ECO:0000256" key="6">
    <source>
        <dbReference type="ARBA" id="ARBA00022737"/>
    </source>
</evidence>
<evidence type="ECO:0000259" key="9">
    <source>
        <dbReference type="Pfam" id="PF13844"/>
    </source>
</evidence>
<protein>
    <recommendedName>
        <fullName evidence="3">protein O-GlcNAc transferase</fullName>
        <ecNumber evidence="3">2.4.1.255</ecNumber>
    </recommendedName>
</protein>
<evidence type="ECO:0000256" key="2">
    <source>
        <dbReference type="ARBA" id="ARBA00005386"/>
    </source>
</evidence>
<dbReference type="InterPro" id="IPR019734">
    <property type="entry name" value="TPR_rpt"/>
</dbReference>
<dbReference type="Gene3D" id="3.40.50.11380">
    <property type="match status" value="2"/>
</dbReference>
<dbReference type="Proteomes" id="UP000243217">
    <property type="component" value="Unassembled WGS sequence"/>
</dbReference>
<keyword evidence="5" id="KW-0808">Transferase</keyword>
<dbReference type="OrthoDB" id="421121at2759"/>
<proteinExistence type="inferred from homology"/>
<organism evidence="10 11">
    <name type="scientific">Thraustotheca clavata</name>
    <dbReference type="NCBI Taxonomy" id="74557"/>
    <lineage>
        <taxon>Eukaryota</taxon>
        <taxon>Sar</taxon>
        <taxon>Stramenopiles</taxon>
        <taxon>Oomycota</taxon>
        <taxon>Saprolegniomycetes</taxon>
        <taxon>Saprolegniales</taxon>
        <taxon>Achlyaceae</taxon>
        <taxon>Thraustotheca</taxon>
    </lineage>
</organism>
<evidence type="ECO:0000256" key="1">
    <source>
        <dbReference type="ARBA" id="ARBA00004922"/>
    </source>
</evidence>
<dbReference type="AlphaFoldDB" id="A0A1V9ZZK5"/>
<keyword evidence="11" id="KW-1185">Reference proteome</keyword>
<dbReference type="InterPro" id="IPR029489">
    <property type="entry name" value="OGT/SEC/SPY_C"/>
</dbReference>
<reference evidence="10 11" key="1">
    <citation type="journal article" date="2014" name="Genome Biol. Evol.">
        <title>The secreted proteins of Achlya hypogyna and Thraustotheca clavata identify the ancestral oomycete secretome and reveal gene acquisitions by horizontal gene transfer.</title>
        <authorList>
            <person name="Misner I."/>
            <person name="Blouin N."/>
            <person name="Leonard G."/>
            <person name="Richards T.A."/>
            <person name="Lane C.E."/>
        </authorList>
    </citation>
    <scope>NUCLEOTIDE SEQUENCE [LARGE SCALE GENOMIC DNA]</scope>
    <source>
        <strain evidence="10 11">ATCC 34112</strain>
    </source>
</reference>
<feature type="repeat" description="TPR" evidence="8">
    <location>
        <begin position="199"/>
        <end position="232"/>
    </location>
</feature>
<feature type="domain" description="O-GlcNAc transferase C-terminal" evidence="9">
    <location>
        <begin position="342"/>
        <end position="510"/>
    </location>
</feature>
<dbReference type="PANTHER" id="PTHR44998:SF1">
    <property type="entry name" value="UDP-N-ACETYLGLUCOSAMINE--PEPTIDE N-ACETYLGLUCOSAMINYLTRANSFERASE 110 KDA SUBUNIT"/>
    <property type="match status" value="1"/>
</dbReference>
<keyword evidence="4" id="KW-0328">Glycosyltransferase</keyword>
<evidence type="ECO:0000256" key="7">
    <source>
        <dbReference type="ARBA" id="ARBA00022803"/>
    </source>
</evidence>
<evidence type="ECO:0000256" key="3">
    <source>
        <dbReference type="ARBA" id="ARBA00011970"/>
    </source>
</evidence>
<accession>A0A1V9ZZK5</accession>
<feature type="domain" description="O-GlcNAc transferase C-terminal" evidence="9">
    <location>
        <begin position="514"/>
        <end position="695"/>
    </location>
</feature>
<comment type="similarity">
    <text evidence="2">Belongs to the glycosyltransferase 41 family. O-GlcNAc transferase subfamily.</text>
</comment>
<evidence type="ECO:0000313" key="11">
    <source>
        <dbReference type="Proteomes" id="UP000243217"/>
    </source>
</evidence>